<keyword evidence="2" id="KW-1133">Transmembrane helix</keyword>
<dbReference type="PANTHER" id="PTHR43283:SF14">
    <property type="entry name" value="BLL8153 PROTEIN"/>
    <property type="match status" value="1"/>
</dbReference>
<evidence type="ECO:0000256" key="1">
    <source>
        <dbReference type="SAM" id="MobiDB-lite"/>
    </source>
</evidence>
<proteinExistence type="predicted"/>
<dbReference type="PANTHER" id="PTHR43283">
    <property type="entry name" value="BETA-LACTAMASE-RELATED"/>
    <property type="match status" value="1"/>
</dbReference>
<accession>A0A9X8QYP5</accession>
<gene>
    <name evidence="4" type="ORF">SAMN05216268_12073</name>
</gene>
<dbReference type="SUPFAM" id="SSF56601">
    <property type="entry name" value="beta-lactamase/transpeptidase-like"/>
    <property type="match status" value="1"/>
</dbReference>
<feature type="transmembrane region" description="Helical" evidence="2">
    <location>
        <begin position="73"/>
        <end position="95"/>
    </location>
</feature>
<feature type="domain" description="Beta-lactamase-related" evidence="3">
    <location>
        <begin position="163"/>
        <end position="441"/>
    </location>
</feature>
<dbReference type="InterPro" id="IPR012338">
    <property type="entry name" value="Beta-lactam/transpept-like"/>
</dbReference>
<evidence type="ECO:0000313" key="4">
    <source>
        <dbReference type="EMBL" id="SHN12387.1"/>
    </source>
</evidence>
<protein>
    <submittedName>
        <fullName evidence="4">CubicO group peptidase, beta-lactamase class C family</fullName>
    </submittedName>
</protein>
<feature type="region of interest" description="Disordered" evidence="1">
    <location>
        <begin position="1"/>
        <end position="60"/>
    </location>
</feature>
<keyword evidence="2" id="KW-0472">Membrane</keyword>
<organism evidence="4 5">
    <name type="scientific">Streptomyces yunnanensis</name>
    <dbReference type="NCBI Taxonomy" id="156453"/>
    <lineage>
        <taxon>Bacteria</taxon>
        <taxon>Bacillati</taxon>
        <taxon>Actinomycetota</taxon>
        <taxon>Actinomycetes</taxon>
        <taxon>Kitasatosporales</taxon>
        <taxon>Streptomycetaceae</taxon>
        <taxon>Streptomyces</taxon>
    </lineage>
</organism>
<dbReference type="Proteomes" id="UP000184388">
    <property type="component" value="Unassembled WGS sequence"/>
</dbReference>
<dbReference type="AlphaFoldDB" id="A0A9X8QYP5"/>
<dbReference type="InterPro" id="IPR050789">
    <property type="entry name" value="Diverse_Enzym_Activities"/>
</dbReference>
<feature type="compositionally biased region" description="Acidic residues" evidence="1">
    <location>
        <begin position="10"/>
        <end position="19"/>
    </location>
</feature>
<dbReference type="EMBL" id="FRBK01000020">
    <property type="protein sequence ID" value="SHN12387.1"/>
    <property type="molecule type" value="Genomic_DNA"/>
</dbReference>
<reference evidence="5" key="1">
    <citation type="submission" date="2016-11" db="EMBL/GenBank/DDBJ databases">
        <authorList>
            <person name="Jaros S."/>
            <person name="Januszkiewicz K."/>
            <person name="Wedrychowicz H."/>
        </authorList>
    </citation>
    <scope>NUCLEOTIDE SEQUENCE [LARGE SCALE GENOMIC DNA]</scope>
    <source>
        <strain evidence="5">CGMCC 4.3555</strain>
    </source>
</reference>
<evidence type="ECO:0000313" key="5">
    <source>
        <dbReference type="Proteomes" id="UP000184388"/>
    </source>
</evidence>
<sequence>MSDHRPAVEAADEAVEAVEADQKAPQDSGPGPAASSRSASAAGPTTRAVEPTDRTVAASRCAKPRTRRVLRRTLIALPVALGVLVAGSYTATALLDVPSPPTLVQLLTTEPSRQGDLFATRTIPASATPAPLPVHDEPLPATVPWKGERVPVEQFLATTHTNAFLVLRNGRLTHEWYREGVGPTTRLSSWSAAKSVVSLLAGQAIEQGRLREDDRLVDILPQLRTGGAYDAIRVRDLLDMTSGVDVPENYNEYYPLTGTARMYLTRDLPAFAQDHRDLQFPPGSQGAYRSIDTELLGQVLAKAQGRPLADLLADNIWAPMGAQDSATWNLDHDNGHEKAYCCINATSRDYAKLGQLVLNNGRAQGKQIIPLAWIKRIATPAPHKVDGWGYSAQWWHPPGGNGKDYSALGVYGQYVYVDPVSRTVVVKLSDYGDQQDEQETIDALRTIAQTG</sequence>
<name>A0A9X8QYP5_9ACTN</name>
<feature type="compositionally biased region" description="Low complexity" evidence="1">
    <location>
        <begin position="28"/>
        <end position="48"/>
    </location>
</feature>
<dbReference type="Gene3D" id="3.40.710.10">
    <property type="entry name" value="DD-peptidase/beta-lactamase superfamily"/>
    <property type="match status" value="1"/>
</dbReference>
<dbReference type="InterPro" id="IPR001466">
    <property type="entry name" value="Beta-lactam-related"/>
</dbReference>
<comment type="caution">
    <text evidence="4">The sequence shown here is derived from an EMBL/GenBank/DDBJ whole genome shotgun (WGS) entry which is preliminary data.</text>
</comment>
<evidence type="ECO:0000259" key="3">
    <source>
        <dbReference type="Pfam" id="PF00144"/>
    </source>
</evidence>
<evidence type="ECO:0000256" key="2">
    <source>
        <dbReference type="SAM" id="Phobius"/>
    </source>
</evidence>
<dbReference type="RefSeq" id="WP_079182249.1">
    <property type="nucleotide sequence ID" value="NZ_FRBK01000020.1"/>
</dbReference>
<keyword evidence="2" id="KW-0812">Transmembrane</keyword>
<dbReference type="Pfam" id="PF00144">
    <property type="entry name" value="Beta-lactamase"/>
    <property type="match status" value="1"/>
</dbReference>